<reference evidence="1" key="2">
    <citation type="submission" date="2021-09" db="EMBL/GenBank/DDBJ databases">
        <authorList>
            <person name="Gilroy R."/>
        </authorList>
    </citation>
    <scope>NUCLEOTIDE SEQUENCE</scope>
    <source>
        <strain evidence="1">ChiGjej2B2-19336</strain>
    </source>
</reference>
<evidence type="ECO:0008006" key="3">
    <source>
        <dbReference type="Google" id="ProtNLM"/>
    </source>
</evidence>
<dbReference type="AlphaFoldDB" id="A0A921DR24"/>
<evidence type="ECO:0000313" key="1">
    <source>
        <dbReference type="EMBL" id="HJD97220.1"/>
    </source>
</evidence>
<evidence type="ECO:0000313" key="2">
    <source>
        <dbReference type="Proteomes" id="UP000698963"/>
    </source>
</evidence>
<dbReference type="Gene3D" id="3.40.30.10">
    <property type="entry name" value="Glutaredoxin"/>
    <property type="match status" value="1"/>
</dbReference>
<proteinExistence type="predicted"/>
<protein>
    <recommendedName>
        <fullName evidence="3">GST N-terminal domain-containing protein</fullName>
    </recommendedName>
</protein>
<dbReference type="Proteomes" id="UP000698963">
    <property type="component" value="Unassembled WGS sequence"/>
</dbReference>
<dbReference type="RefSeq" id="WP_304122151.1">
    <property type="nucleotide sequence ID" value="NZ_DYZA01000123.1"/>
</dbReference>
<dbReference type="InterPro" id="IPR036249">
    <property type="entry name" value="Thioredoxin-like_sf"/>
</dbReference>
<reference evidence="1" key="1">
    <citation type="journal article" date="2021" name="PeerJ">
        <title>Extensive microbial diversity within the chicken gut microbiome revealed by metagenomics and culture.</title>
        <authorList>
            <person name="Gilroy R."/>
            <person name="Ravi A."/>
            <person name="Getino M."/>
            <person name="Pursley I."/>
            <person name="Horton D.L."/>
            <person name="Alikhan N.F."/>
            <person name="Baker D."/>
            <person name="Gharbi K."/>
            <person name="Hall N."/>
            <person name="Watson M."/>
            <person name="Adriaenssens E.M."/>
            <person name="Foster-Nyarko E."/>
            <person name="Jarju S."/>
            <person name="Secka A."/>
            <person name="Antonio M."/>
            <person name="Oren A."/>
            <person name="Chaudhuri R.R."/>
            <person name="La Ragione R."/>
            <person name="Hildebrand F."/>
            <person name="Pallen M.J."/>
        </authorList>
    </citation>
    <scope>NUCLEOTIDE SEQUENCE</scope>
    <source>
        <strain evidence="1">ChiGjej2B2-19336</strain>
    </source>
</reference>
<accession>A0A921DR24</accession>
<gene>
    <name evidence="1" type="ORF">K8W16_06210</name>
</gene>
<sequence>MAITLYRAPNCIRCRITHEFMDAKGISYGSYDLEADKDIVNGFYRANRKFLHRNETGVEFPMFHDDDGDVVLQGTGVIIAYLLSGKALGESGAVSESKMLHGWISGLNVSKVPAGEEEHFAELVTALAKGGLQVVIDSDGRNADLLEKLINTGCLTRVRLNIPGPASVYPAAAGGEAPSKEELGKSIALARAFKDNVIRLYLEPIPQADGSLAWLSPADAALAGKMVAEACNDMMLPFGIQAGTEPVKGLEPLANLLPYRSKVRAALPKTDIIKGE</sequence>
<name>A0A921DR24_9BACT</name>
<comment type="caution">
    <text evidence="1">The sequence shown here is derived from an EMBL/GenBank/DDBJ whole genome shotgun (WGS) entry which is preliminary data.</text>
</comment>
<dbReference type="EMBL" id="DYZA01000123">
    <property type="protein sequence ID" value="HJD97220.1"/>
    <property type="molecule type" value="Genomic_DNA"/>
</dbReference>
<organism evidence="1 2">
    <name type="scientific">Mailhella massiliensis</name>
    <dbReference type="NCBI Taxonomy" id="1903261"/>
    <lineage>
        <taxon>Bacteria</taxon>
        <taxon>Pseudomonadati</taxon>
        <taxon>Thermodesulfobacteriota</taxon>
        <taxon>Desulfovibrionia</taxon>
        <taxon>Desulfovibrionales</taxon>
        <taxon>Desulfovibrionaceae</taxon>
        <taxon>Mailhella</taxon>
    </lineage>
</organism>
<dbReference type="SUPFAM" id="SSF52833">
    <property type="entry name" value="Thioredoxin-like"/>
    <property type="match status" value="1"/>
</dbReference>